<dbReference type="NCBIfam" id="TIGR01297">
    <property type="entry name" value="CDF"/>
    <property type="match status" value="1"/>
</dbReference>
<evidence type="ECO:0000256" key="1">
    <source>
        <dbReference type="ARBA" id="ARBA00004141"/>
    </source>
</evidence>
<keyword evidence="5" id="KW-1133">Transmembrane helix</keyword>
<evidence type="ECO:0000256" key="3">
    <source>
        <dbReference type="ARBA" id="ARBA00022448"/>
    </source>
</evidence>
<dbReference type="Gene3D" id="1.20.1510.10">
    <property type="entry name" value="Cation efflux protein transmembrane domain"/>
    <property type="match status" value="1"/>
</dbReference>
<dbReference type="InterPro" id="IPR027469">
    <property type="entry name" value="Cation_efflux_TMD_sf"/>
</dbReference>
<reference evidence="10" key="2">
    <citation type="submission" date="2016-01" db="EMBL/GenBank/DDBJ databases">
        <title>Six Aerococcus type strain genome sequencing and assembly using PacBio and Illumina Hiseq.</title>
        <authorList>
            <person name="Carkaci D."/>
            <person name="Dargis R."/>
            <person name="Nielsen X.C."/>
            <person name="Skovgaard O."/>
            <person name="Fuursted K."/>
            <person name="Christensen J.J."/>
        </authorList>
    </citation>
    <scope>NUCLEOTIDE SEQUENCE [LARGE SCALE GENOMIC DNA]</scope>
    <source>
        <strain evidence="10">CCUG42038B</strain>
    </source>
</reference>
<dbReference type="SUPFAM" id="SSF160240">
    <property type="entry name" value="Cation efflux protein cytoplasmic domain-like"/>
    <property type="match status" value="1"/>
</dbReference>
<dbReference type="RefSeq" id="WP_067978774.1">
    <property type="nucleotide sequence ID" value="NZ_CP014163.1"/>
</dbReference>
<keyword evidence="10" id="KW-1185">Reference proteome</keyword>
<dbReference type="InterPro" id="IPR036837">
    <property type="entry name" value="Cation_efflux_CTD_sf"/>
</dbReference>
<name>A0A0X8FL35_9LACT</name>
<dbReference type="Proteomes" id="UP000062260">
    <property type="component" value="Chromosome"/>
</dbReference>
<dbReference type="FunFam" id="1.20.1510.10:FF:000006">
    <property type="entry name" value="Divalent cation efflux transporter"/>
    <property type="match status" value="1"/>
</dbReference>
<comment type="subcellular location">
    <subcellularLocation>
        <location evidence="1">Membrane</location>
        <topology evidence="1">Multi-pass membrane protein</topology>
    </subcellularLocation>
</comment>
<evidence type="ECO:0000313" key="10">
    <source>
        <dbReference type="Proteomes" id="UP000062260"/>
    </source>
</evidence>
<keyword evidence="3" id="KW-0813">Transport</keyword>
<dbReference type="InterPro" id="IPR050291">
    <property type="entry name" value="CDF_Transporter"/>
</dbReference>
<evidence type="ECO:0000259" key="7">
    <source>
        <dbReference type="Pfam" id="PF01545"/>
    </source>
</evidence>
<dbReference type="PANTHER" id="PTHR43840:SF50">
    <property type="entry name" value="MANGANESE EFFLUX SYSTEM PROTEIN MNES"/>
    <property type="match status" value="1"/>
</dbReference>
<sequence>MEDRRKELKQAEKGSWISLIAYLIISAGKLLAGYLLHSAALVADGYNNLSDSINSIAMIVGLRYAQKPADANHRYGHWKGETVATLAMSFMILYIGIQVTLTAIKQVLNPSNQQPSLMTATVAGLSALIMLGVYWYNQRLAKRVHSDGLAAAAKDNLADMLTSLATMLAVIASKAGWSWADPVMAVIVGLIILKTGLEIFVESVFVLTDGFPEDELMMYREEILKVRGVLAVKSIRGRSYGGRPSLDVTILVDPSLTIVQAHDISDQVEEFLDDLFAIHSADIHVEPMDV</sequence>
<dbReference type="STRING" id="128944.AWM75_04475"/>
<proteinExistence type="inferred from homology"/>
<reference evidence="9 10" key="1">
    <citation type="journal article" date="2016" name="Genome Announc.">
        <title>Complete Genome Sequences of Aerococcus christensenii CCUG 28831T, Aerococcus sanguinicola CCUG 43001T, Aerococcus urinae CCUG 36881T, Aerococcus urinaeequi CCUG 28094T, Aerococcus urinaehominis CCUG 42038 BT, and Aerococcus viridans CCUG 4311T.</title>
        <authorList>
            <person name="Carkaci D."/>
            <person name="Dargis R."/>
            <person name="Nielsen X.C."/>
            <person name="Skovgaard O."/>
            <person name="Fuursted K."/>
            <person name="Christensen J.J."/>
        </authorList>
    </citation>
    <scope>NUCLEOTIDE SEQUENCE [LARGE SCALE GENOMIC DNA]</scope>
    <source>
        <strain evidence="9 10">CCUG42038B</strain>
    </source>
</reference>
<dbReference type="SUPFAM" id="SSF161111">
    <property type="entry name" value="Cation efflux protein transmembrane domain-like"/>
    <property type="match status" value="1"/>
</dbReference>
<dbReference type="EMBL" id="CP014163">
    <property type="protein sequence ID" value="AMB99302.1"/>
    <property type="molecule type" value="Genomic_DNA"/>
</dbReference>
<dbReference type="PANTHER" id="PTHR43840">
    <property type="entry name" value="MITOCHONDRIAL METAL TRANSPORTER 1-RELATED"/>
    <property type="match status" value="1"/>
</dbReference>
<evidence type="ECO:0000256" key="6">
    <source>
        <dbReference type="ARBA" id="ARBA00023136"/>
    </source>
</evidence>
<dbReference type="GO" id="GO:0016020">
    <property type="term" value="C:membrane"/>
    <property type="evidence" value="ECO:0007669"/>
    <property type="project" value="UniProtKB-SubCell"/>
</dbReference>
<dbReference type="AlphaFoldDB" id="A0A0X8FL35"/>
<feature type="domain" description="Cation efflux protein cytoplasmic" evidence="8">
    <location>
        <begin position="212"/>
        <end position="287"/>
    </location>
</feature>
<feature type="domain" description="Cation efflux protein transmembrane" evidence="7">
    <location>
        <begin position="16"/>
        <end position="207"/>
    </location>
</feature>
<evidence type="ECO:0000256" key="4">
    <source>
        <dbReference type="ARBA" id="ARBA00022692"/>
    </source>
</evidence>
<evidence type="ECO:0000256" key="2">
    <source>
        <dbReference type="ARBA" id="ARBA00008114"/>
    </source>
</evidence>
<protein>
    <submittedName>
        <fullName evidence="9">Transporter</fullName>
    </submittedName>
</protein>
<evidence type="ECO:0000259" key="8">
    <source>
        <dbReference type="Pfam" id="PF16916"/>
    </source>
</evidence>
<dbReference type="Pfam" id="PF01545">
    <property type="entry name" value="Cation_efflux"/>
    <property type="match status" value="1"/>
</dbReference>
<dbReference type="KEGG" id="auh:AWM75_04475"/>
<evidence type="ECO:0000313" key="9">
    <source>
        <dbReference type="EMBL" id="AMB99302.1"/>
    </source>
</evidence>
<dbReference type="OrthoDB" id="9806522at2"/>
<dbReference type="Gene3D" id="3.30.70.1350">
    <property type="entry name" value="Cation efflux protein, cytoplasmic domain"/>
    <property type="match status" value="1"/>
</dbReference>
<dbReference type="InterPro" id="IPR002524">
    <property type="entry name" value="Cation_efflux"/>
</dbReference>
<dbReference type="GO" id="GO:0008324">
    <property type="term" value="F:monoatomic cation transmembrane transporter activity"/>
    <property type="evidence" value="ECO:0007669"/>
    <property type="project" value="InterPro"/>
</dbReference>
<accession>A0A0X8FL35</accession>
<dbReference type="Pfam" id="PF16916">
    <property type="entry name" value="ZT_dimer"/>
    <property type="match status" value="1"/>
</dbReference>
<dbReference type="InterPro" id="IPR027470">
    <property type="entry name" value="Cation_efflux_CTD"/>
</dbReference>
<comment type="similarity">
    <text evidence="2">Belongs to the cation diffusion facilitator (CDF) transporter (TC 2.A.4) family.</text>
</comment>
<keyword evidence="6" id="KW-0472">Membrane</keyword>
<gene>
    <name evidence="9" type="ORF">AWM75_04475</name>
</gene>
<organism evidence="9 10">
    <name type="scientific">Aerococcus urinaehominis</name>
    <dbReference type="NCBI Taxonomy" id="128944"/>
    <lineage>
        <taxon>Bacteria</taxon>
        <taxon>Bacillati</taxon>
        <taxon>Bacillota</taxon>
        <taxon>Bacilli</taxon>
        <taxon>Lactobacillales</taxon>
        <taxon>Aerococcaceae</taxon>
        <taxon>Aerococcus</taxon>
    </lineage>
</organism>
<keyword evidence="4" id="KW-0812">Transmembrane</keyword>
<dbReference type="InterPro" id="IPR058533">
    <property type="entry name" value="Cation_efflux_TM"/>
</dbReference>
<evidence type="ECO:0000256" key="5">
    <source>
        <dbReference type="ARBA" id="ARBA00022989"/>
    </source>
</evidence>